<dbReference type="Proteomes" id="UP001237642">
    <property type="component" value="Unassembled WGS sequence"/>
</dbReference>
<dbReference type="EMBL" id="JAUIZM010000003">
    <property type="protein sequence ID" value="KAK1391480.1"/>
    <property type="molecule type" value="Genomic_DNA"/>
</dbReference>
<protein>
    <submittedName>
        <fullName evidence="1">Uncharacterized protein</fullName>
    </submittedName>
</protein>
<accession>A0AAD8IWN3</accession>
<evidence type="ECO:0000313" key="2">
    <source>
        <dbReference type="Proteomes" id="UP001237642"/>
    </source>
</evidence>
<reference evidence="1" key="1">
    <citation type="submission" date="2023-02" db="EMBL/GenBank/DDBJ databases">
        <title>Genome of toxic invasive species Heracleum sosnowskyi carries increased number of genes despite the absence of recent whole-genome duplications.</title>
        <authorList>
            <person name="Schelkunov M."/>
            <person name="Shtratnikova V."/>
            <person name="Makarenko M."/>
            <person name="Klepikova A."/>
            <person name="Omelchenko D."/>
            <person name="Novikova G."/>
            <person name="Obukhova E."/>
            <person name="Bogdanov V."/>
            <person name="Penin A."/>
            <person name="Logacheva M."/>
        </authorList>
    </citation>
    <scope>NUCLEOTIDE SEQUENCE</scope>
    <source>
        <strain evidence="1">Hsosn_3</strain>
        <tissue evidence="1">Leaf</tissue>
    </source>
</reference>
<comment type="caution">
    <text evidence="1">The sequence shown here is derived from an EMBL/GenBank/DDBJ whole genome shotgun (WGS) entry which is preliminary data.</text>
</comment>
<sequence length="137" mass="15371">MPHLYVNTSDYICCYYTDPAGAEVKQIDKENVGQITGQAAVHLHLCYIYIYTYTRLYTYICAVVSSSGRHLDSEPGRIEKSAGTPVKALHDIASKCRTKVEFRSAMVPSTVLQFQVEVEIKGKKNEGRWFCLGTLLA</sequence>
<name>A0AAD8IWN3_9APIA</name>
<dbReference type="AlphaFoldDB" id="A0AAD8IWN3"/>
<keyword evidence="2" id="KW-1185">Reference proteome</keyword>
<reference evidence="1" key="2">
    <citation type="submission" date="2023-05" db="EMBL/GenBank/DDBJ databases">
        <authorList>
            <person name="Schelkunov M.I."/>
        </authorList>
    </citation>
    <scope>NUCLEOTIDE SEQUENCE</scope>
    <source>
        <strain evidence="1">Hsosn_3</strain>
        <tissue evidence="1">Leaf</tissue>
    </source>
</reference>
<evidence type="ECO:0000313" key="1">
    <source>
        <dbReference type="EMBL" id="KAK1391480.1"/>
    </source>
</evidence>
<proteinExistence type="predicted"/>
<organism evidence="1 2">
    <name type="scientific">Heracleum sosnowskyi</name>
    <dbReference type="NCBI Taxonomy" id="360622"/>
    <lineage>
        <taxon>Eukaryota</taxon>
        <taxon>Viridiplantae</taxon>
        <taxon>Streptophyta</taxon>
        <taxon>Embryophyta</taxon>
        <taxon>Tracheophyta</taxon>
        <taxon>Spermatophyta</taxon>
        <taxon>Magnoliopsida</taxon>
        <taxon>eudicotyledons</taxon>
        <taxon>Gunneridae</taxon>
        <taxon>Pentapetalae</taxon>
        <taxon>asterids</taxon>
        <taxon>campanulids</taxon>
        <taxon>Apiales</taxon>
        <taxon>Apiaceae</taxon>
        <taxon>Apioideae</taxon>
        <taxon>apioid superclade</taxon>
        <taxon>Tordylieae</taxon>
        <taxon>Tordyliinae</taxon>
        <taxon>Heracleum</taxon>
    </lineage>
</organism>
<gene>
    <name evidence="1" type="ORF">POM88_010536</name>
</gene>